<evidence type="ECO:0000256" key="2">
    <source>
        <dbReference type="SAM" id="MobiDB-lite"/>
    </source>
</evidence>
<dbReference type="GO" id="GO:0003924">
    <property type="term" value="F:GTPase activity"/>
    <property type="evidence" value="ECO:0007669"/>
    <property type="project" value="InterPro"/>
</dbReference>
<dbReference type="InterPro" id="IPR022812">
    <property type="entry name" value="Dynamin"/>
</dbReference>
<comment type="caution">
    <text evidence="5">The sequence shown here is derived from an EMBL/GenBank/DDBJ whole genome shotgun (WGS) entry which is preliminary data.</text>
</comment>
<evidence type="ECO:0000313" key="5">
    <source>
        <dbReference type="EMBL" id="CAD7701904.1"/>
    </source>
</evidence>
<dbReference type="AlphaFoldDB" id="A0A8S1J457"/>
<dbReference type="OrthoDB" id="5562561at2759"/>
<feature type="domain" description="PH" evidence="3">
    <location>
        <begin position="291"/>
        <end position="428"/>
    </location>
</feature>
<dbReference type="PROSITE" id="PS51388">
    <property type="entry name" value="GED"/>
    <property type="match status" value="1"/>
</dbReference>
<evidence type="ECO:0000259" key="3">
    <source>
        <dbReference type="PROSITE" id="PS50003"/>
    </source>
</evidence>
<feature type="compositionally biased region" description="Low complexity" evidence="2">
    <location>
        <begin position="694"/>
        <end position="716"/>
    </location>
</feature>
<feature type="compositionally biased region" description="Acidic residues" evidence="2">
    <location>
        <begin position="257"/>
        <end position="267"/>
    </location>
</feature>
<feature type="domain" description="GED" evidence="4">
    <location>
        <begin position="515"/>
        <end position="608"/>
    </location>
</feature>
<feature type="coiled-coil region" evidence="1">
    <location>
        <begin position="579"/>
        <end position="613"/>
    </location>
</feature>
<evidence type="ECO:0008006" key="7">
    <source>
        <dbReference type="Google" id="ProtNLM"/>
    </source>
</evidence>
<dbReference type="Pfam" id="PF00169">
    <property type="entry name" value="PH"/>
    <property type="match status" value="1"/>
</dbReference>
<keyword evidence="1" id="KW-0175">Coiled coil</keyword>
<feature type="region of interest" description="Disordered" evidence="2">
    <location>
        <begin position="651"/>
        <end position="760"/>
    </location>
</feature>
<dbReference type="PANTHER" id="PTHR11566:SF57">
    <property type="entry name" value="DYNAMIN-2B"/>
    <property type="match status" value="1"/>
</dbReference>
<proteinExistence type="predicted"/>
<dbReference type="InterPro" id="IPR003130">
    <property type="entry name" value="GED"/>
</dbReference>
<feature type="region of interest" description="Disordered" evidence="2">
    <location>
        <begin position="226"/>
        <end position="281"/>
    </location>
</feature>
<gene>
    <name evidence="5" type="ORF">OSTQU699_LOCUS7261</name>
</gene>
<dbReference type="SMART" id="SM00233">
    <property type="entry name" value="PH"/>
    <property type="match status" value="1"/>
</dbReference>
<dbReference type="SUPFAM" id="SSF50729">
    <property type="entry name" value="PH domain-like"/>
    <property type="match status" value="1"/>
</dbReference>
<dbReference type="Pfam" id="PF02212">
    <property type="entry name" value="GED"/>
    <property type="match status" value="1"/>
</dbReference>
<dbReference type="PROSITE" id="PS50003">
    <property type="entry name" value="PH_DOMAIN"/>
    <property type="match status" value="1"/>
</dbReference>
<reference evidence="5" key="1">
    <citation type="submission" date="2020-12" db="EMBL/GenBank/DDBJ databases">
        <authorList>
            <person name="Iha C."/>
        </authorList>
    </citation>
    <scope>NUCLEOTIDE SEQUENCE</scope>
</reference>
<feature type="compositionally biased region" description="Acidic residues" evidence="2">
    <location>
        <begin position="229"/>
        <end position="238"/>
    </location>
</feature>
<dbReference type="GO" id="GO:0005525">
    <property type="term" value="F:GTP binding"/>
    <property type="evidence" value="ECO:0007669"/>
    <property type="project" value="UniProtKB-KW"/>
</dbReference>
<dbReference type="Proteomes" id="UP000708148">
    <property type="component" value="Unassembled WGS sequence"/>
</dbReference>
<dbReference type="InterPro" id="IPR020850">
    <property type="entry name" value="GED_dom"/>
</dbReference>
<evidence type="ECO:0000313" key="6">
    <source>
        <dbReference type="Proteomes" id="UP000708148"/>
    </source>
</evidence>
<dbReference type="Gene3D" id="1.20.120.1240">
    <property type="entry name" value="Dynamin, middle domain"/>
    <property type="match status" value="1"/>
</dbReference>
<evidence type="ECO:0000259" key="4">
    <source>
        <dbReference type="PROSITE" id="PS51388"/>
    </source>
</evidence>
<accession>A0A8S1J457</accession>
<organism evidence="5 6">
    <name type="scientific">Ostreobium quekettii</name>
    <dbReference type="NCBI Taxonomy" id="121088"/>
    <lineage>
        <taxon>Eukaryota</taxon>
        <taxon>Viridiplantae</taxon>
        <taxon>Chlorophyta</taxon>
        <taxon>core chlorophytes</taxon>
        <taxon>Ulvophyceae</taxon>
        <taxon>TCBD clade</taxon>
        <taxon>Bryopsidales</taxon>
        <taxon>Ostreobineae</taxon>
        <taxon>Ostreobiaceae</taxon>
        <taxon>Ostreobium</taxon>
    </lineage>
</organism>
<dbReference type="GO" id="GO:0005874">
    <property type="term" value="C:microtubule"/>
    <property type="evidence" value="ECO:0007669"/>
    <property type="project" value="TreeGrafter"/>
</dbReference>
<dbReference type="SMART" id="SM00302">
    <property type="entry name" value="GED"/>
    <property type="match status" value="1"/>
</dbReference>
<dbReference type="GO" id="GO:0008017">
    <property type="term" value="F:microtubule binding"/>
    <property type="evidence" value="ECO:0007669"/>
    <property type="project" value="TreeGrafter"/>
</dbReference>
<dbReference type="GO" id="GO:0005737">
    <property type="term" value="C:cytoplasm"/>
    <property type="evidence" value="ECO:0007669"/>
    <property type="project" value="TreeGrafter"/>
</dbReference>
<evidence type="ECO:0000256" key="1">
    <source>
        <dbReference type="SAM" id="Coils"/>
    </source>
</evidence>
<name>A0A8S1J457_9CHLO</name>
<dbReference type="EMBL" id="CAJHUC010001654">
    <property type="protein sequence ID" value="CAD7701904.1"/>
    <property type="molecule type" value="Genomic_DNA"/>
</dbReference>
<sequence length="760" mass="82755">MEGNVSVPPQALGEILHALHKQRIDLVKISNRLSEAPRGLSDLLHLSRSFVTQLSKFLEDGSELSEAVKIQLLEAEGFPGAVERLGFNRLFSDTATVKEQLRLADGYQPYLVSPEDGLRALFDKAVDLLGPPVNDLVDNVHLTVAQAAEAAVSRACEVPGIGPHARPLIRLPNFVEAILPVVLSALLELRSEARMVALSVVEMEKSFISCSFFRYMTFQRIRSAQQRADEDEGEDSGEEGSGGKPRPLKNRKNGGGGEEDDFADDAASDNSSGEGGGTPRSSAVYTSADLYFGMSGYLQKSSSHSRHKTVKAEATLWQRRFFGVREELKLLEYYGSEESFLKGIKPRGQVPLTDCVVEETDGGGLPKGTLAKSVETLDRAGAPISLLLRIRHKNPRVNLYKNSHDLILRAENAADKFRWLQYLKQICSDPRSGAMVSSGWAKGKKDKVPPPVEVPGTVYEDEEGYESYADPMLASHGLGSAIFWSHICRDENNSLLPSPGLFLDEGLEIKQDLALRQHTRDMRAYTKLVCETLVMTVPKVVVHCLVDKARTKLGPVIEEHILGMATDVREVLLQEAPDIVEYRERVRQLLHDVSEAEDTVKDVQKTRQAAAREGKNLGDVMLSVKVIELAQMINQLRPDADGLTRRYSLKVKKPAPSPPATSQESPKPAPVQRPTGVSPARAAPARPAPPSQPPSLARPSSGGNLPAQAATAPAVAPRRRAPGPPPGRSQNQNGTTNGASPAAASPPPQQNRGGLGFFRR</sequence>
<dbReference type="GO" id="GO:0016020">
    <property type="term" value="C:membrane"/>
    <property type="evidence" value="ECO:0007669"/>
    <property type="project" value="TreeGrafter"/>
</dbReference>
<feature type="compositionally biased region" description="Polar residues" evidence="2">
    <location>
        <begin position="729"/>
        <end position="738"/>
    </location>
</feature>
<dbReference type="Gene3D" id="2.30.29.30">
    <property type="entry name" value="Pleckstrin-homology domain (PH domain)/Phosphotyrosine-binding domain (PTB)"/>
    <property type="match status" value="1"/>
</dbReference>
<dbReference type="PANTHER" id="PTHR11566">
    <property type="entry name" value="DYNAMIN"/>
    <property type="match status" value="1"/>
</dbReference>
<dbReference type="InterPro" id="IPR011993">
    <property type="entry name" value="PH-like_dom_sf"/>
</dbReference>
<keyword evidence="6" id="KW-1185">Reference proteome</keyword>
<dbReference type="InterPro" id="IPR001849">
    <property type="entry name" value="PH_domain"/>
</dbReference>
<protein>
    <recommendedName>
        <fullName evidence="7">PH domain-containing protein</fullName>
    </recommendedName>
</protein>